<evidence type="ECO:0000259" key="8">
    <source>
        <dbReference type="Pfam" id="PF20998"/>
    </source>
</evidence>
<keyword evidence="2" id="KW-0698">rRNA processing</keyword>
<evidence type="ECO:0000256" key="6">
    <source>
        <dbReference type="ARBA" id="ARBA00023242"/>
    </source>
</evidence>
<dbReference type="PANTHER" id="PTHR15633">
    <property type="entry name" value="NUCLEOLAR PROTEIN 11"/>
    <property type="match status" value="1"/>
</dbReference>
<dbReference type="GO" id="GO:0005730">
    <property type="term" value="C:nucleolus"/>
    <property type="evidence" value="ECO:0007669"/>
    <property type="project" value="UniProtKB-SubCell"/>
</dbReference>
<dbReference type="AlphaFoldDB" id="A0A7M7GDF9"/>
<evidence type="ECO:0000256" key="2">
    <source>
        <dbReference type="ARBA" id="ARBA00022552"/>
    </source>
</evidence>
<dbReference type="InParanoid" id="A0A7M7GDF9"/>
<evidence type="ECO:0000256" key="5">
    <source>
        <dbReference type="ARBA" id="ARBA00023163"/>
    </source>
</evidence>
<evidence type="ECO:0000259" key="7">
    <source>
        <dbReference type="Pfam" id="PF08168"/>
    </source>
</evidence>
<gene>
    <name evidence="9" type="primary">100124278</name>
</gene>
<dbReference type="OrthoDB" id="6502630at2759"/>
<dbReference type="PANTHER" id="PTHR15633:SF2">
    <property type="entry name" value="NUCLEOLAR PROTEIN 11"/>
    <property type="match status" value="1"/>
</dbReference>
<evidence type="ECO:0008006" key="11">
    <source>
        <dbReference type="Google" id="ProtNLM"/>
    </source>
</evidence>
<keyword evidence="6" id="KW-0539">Nucleus</keyword>
<evidence type="ECO:0000313" key="9">
    <source>
        <dbReference type="EnsemblMetazoa" id="XP_001608202"/>
    </source>
</evidence>
<dbReference type="EnsemblMetazoa" id="XM_001608152">
    <property type="protein sequence ID" value="XP_001608202"/>
    <property type="gene ID" value="LOC100124278"/>
</dbReference>
<dbReference type="OMA" id="QGTTGQC"/>
<evidence type="ECO:0000256" key="4">
    <source>
        <dbReference type="ARBA" id="ARBA00023159"/>
    </source>
</evidence>
<dbReference type="GO" id="GO:0030490">
    <property type="term" value="P:maturation of SSU-rRNA"/>
    <property type="evidence" value="ECO:0007669"/>
    <property type="project" value="InterPro"/>
</dbReference>
<name>A0A7M7GDF9_NASVI</name>
<sequence length="613" mass="69493">MARLSSYYTLCPLIDQQNLLGVENDSDPGCAIVTLGKNIVIRYKLQDTKQVSSWSTKDRLTTQVIYDDTSNKYAAVFNGKNIRTWQEDETNLDNVKKFKFPSPIHAILSFKGISPILVMQNGATVSLEWAIENRKTWSNPGILKPNETISSCQLVCVKNEIYMCALTKLENVYYFIVVPLNGENYTGEADKVVRIDMKRPSEKLIGHVVMQDNKNAYLLTLWSHGRLYMYPLITPTTESIPGTLISVITAVNTKHPVVMVALNETTIAAYGADAHEEGAVLLIYNIQFKLVQAIQKLKLYTNDAKLWKIEDKLLLAANRHLAIAPYSLAVQRIEAMLGSTLHCNNEDSTEDNDIEIIQESTIADWNLAASLDKINDGLPLHELDSRIATQVSTFKREGLSDAAIQRNLIPQLIESKDISSILWCLDHLKELPEELLIQLLGFCLKTYNNVTSLPQNGHTGSPSTNNESLFDTFLTKILSICYTDVSIISYLRAGLNFDQILELLNYMINKLGDDENHTYSSETSESEHNFNKQLYEWTKLLLDSHYQHYVLSQDTQVLPLLNKLDEALESHADLIKDLQSLRPMIHRLMRGKILKAIPNDVNRFYSIEEVKLY</sequence>
<protein>
    <recommendedName>
        <fullName evidence="11">Nucleolar protein 11</fullName>
    </recommendedName>
</protein>
<evidence type="ECO:0000256" key="1">
    <source>
        <dbReference type="ARBA" id="ARBA00004604"/>
    </source>
</evidence>
<dbReference type="Pfam" id="PF08168">
    <property type="entry name" value="NOL11_N"/>
    <property type="match status" value="1"/>
</dbReference>
<keyword evidence="5" id="KW-0804">Transcription</keyword>
<reference evidence="9" key="1">
    <citation type="submission" date="2021-01" db="UniProtKB">
        <authorList>
            <consortium name="EnsemblMetazoa"/>
        </authorList>
    </citation>
    <scope>IDENTIFICATION</scope>
</reference>
<dbReference type="FunCoup" id="A0A7M7GDF9">
    <property type="interactions" value="308"/>
</dbReference>
<dbReference type="Pfam" id="PF20998">
    <property type="entry name" value="Nol11_C"/>
    <property type="match status" value="1"/>
</dbReference>
<evidence type="ECO:0000256" key="3">
    <source>
        <dbReference type="ARBA" id="ARBA00023015"/>
    </source>
</evidence>
<keyword evidence="3" id="KW-0805">Transcription regulation</keyword>
<evidence type="ECO:0000313" key="10">
    <source>
        <dbReference type="Proteomes" id="UP000002358"/>
    </source>
</evidence>
<keyword evidence="4" id="KW-0010">Activator</keyword>
<feature type="domain" description="Nucleolar protein 11 N-terminal" evidence="7">
    <location>
        <begin position="1"/>
        <end position="326"/>
    </location>
</feature>
<dbReference type="KEGG" id="nvi:100124278"/>
<keyword evidence="10" id="KW-1185">Reference proteome</keyword>
<dbReference type="InterPro" id="IPR048897">
    <property type="entry name" value="Nol11_C"/>
</dbReference>
<dbReference type="Proteomes" id="UP000002358">
    <property type="component" value="Chromosome 5"/>
</dbReference>
<feature type="domain" description="Nucleolar protein 11 C-terminal" evidence="8">
    <location>
        <begin position="391"/>
        <end position="613"/>
    </location>
</feature>
<dbReference type="InterPro" id="IPR012584">
    <property type="entry name" value="NOL11_N"/>
</dbReference>
<dbReference type="InterPro" id="IPR042859">
    <property type="entry name" value="NOL11"/>
</dbReference>
<organism evidence="9 10">
    <name type="scientific">Nasonia vitripennis</name>
    <name type="common">Parasitic wasp</name>
    <dbReference type="NCBI Taxonomy" id="7425"/>
    <lineage>
        <taxon>Eukaryota</taxon>
        <taxon>Metazoa</taxon>
        <taxon>Ecdysozoa</taxon>
        <taxon>Arthropoda</taxon>
        <taxon>Hexapoda</taxon>
        <taxon>Insecta</taxon>
        <taxon>Pterygota</taxon>
        <taxon>Neoptera</taxon>
        <taxon>Endopterygota</taxon>
        <taxon>Hymenoptera</taxon>
        <taxon>Apocrita</taxon>
        <taxon>Proctotrupomorpha</taxon>
        <taxon>Chalcidoidea</taxon>
        <taxon>Pteromalidae</taxon>
        <taxon>Pteromalinae</taxon>
        <taxon>Nasonia</taxon>
    </lineage>
</organism>
<accession>A0A7M7GDF9</accession>
<proteinExistence type="predicted"/>
<comment type="subcellular location">
    <subcellularLocation>
        <location evidence="1">Nucleus</location>
        <location evidence="1">Nucleolus</location>
    </subcellularLocation>
</comment>
<dbReference type="GO" id="GO:0003723">
    <property type="term" value="F:RNA binding"/>
    <property type="evidence" value="ECO:0007669"/>
    <property type="project" value="TreeGrafter"/>
</dbReference>